<dbReference type="AlphaFoldDB" id="A0A212IW93"/>
<dbReference type="RefSeq" id="WP_296938258.1">
    <property type="nucleotide sequence ID" value="NZ_LT599032.1"/>
</dbReference>
<evidence type="ECO:0000313" key="2">
    <source>
        <dbReference type="EMBL" id="SBV91488.1"/>
    </source>
</evidence>
<feature type="chain" id="PRO_5013369954" description="Lipoprotein" evidence="1">
    <location>
        <begin position="23"/>
        <end position="160"/>
    </location>
</feature>
<feature type="signal peptide" evidence="1">
    <location>
        <begin position="1"/>
        <end position="22"/>
    </location>
</feature>
<gene>
    <name evidence="2" type="ORF">KL86DYS1_10353</name>
</gene>
<dbReference type="EMBL" id="FLUM01000001">
    <property type="protein sequence ID" value="SBV91488.1"/>
    <property type="molecule type" value="Genomic_DNA"/>
</dbReference>
<dbReference type="PROSITE" id="PS51257">
    <property type="entry name" value="PROKAR_LIPOPROTEIN"/>
    <property type="match status" value="1"/>
</dbReference>
<evidence type="ECO:0008006" key="3">
    <source>
        <dbReference type="Google" id="ProtNLM"/>
    </source>
</evidence>
<reference evidence="2" key="1">
    <citation type="submission" date="2016-04" db="EMBL/GenBank/DDBJ databases">
        <authorList>
            <person name="Evans L.H."/>
            <person name="Alamgir A."/>
            <person name="Owens N."/>
            <person name="Weber N.D."/>
            <person name="Virtaneva K."/>
            <person name="Barbian K."/>
            <person name="Babar A."/>
            <person name="Rosenke K."/>
        </authorList>
    </citation>
    <scope>NUCLEOTIDE SEQUENCE</scope>
    <source>
        <strain evidence="2">86-1</strain>
    </source>
</reference>
<keyword evidence="1" id="KW-0732">Signal</keyword>
<name>A0A212IW93_9BACT</name>
<evidence type="ECO:0000256" key="1">
    <source>
        <dbReference type="SAM" id="SignalP"/>
    </source>
</evidence>
<accession>A0A212IW93</accession>
<organism evidence="2">
    <name type="scientific">uncultured Dysgonomonas sp</name>
    <dbReference type="NCBI Taxonomy" id="206096"/>
    <lineage>
        <taxon>Bacteria</taxon>
        <taxon>Pseudomonadati</taxon>
        <taxon>Bacteroidota</taxon>
        <taxon>Bacteroidia</taxon>
        <taxon>Bacteroidales</taxon>
        <taxon>Dysgonomonadaceae</taxon>
        <taxon>Dysgonomonas</taxon>
        <taxon>environmental samples</taxon>
    </lineage>
</organism>
<sequence>MKKILFSLLTVLFVLTSCGPDAVKFNDAIAKANATITEVSVSYDGDLTNAVNNEDFTSIAAKTDSALAKIDAEITIVKALDVPKGGDKFKEAALKTYESLRGVVEAGKGFATLTKESAIDDVNKLQETYQAKVDEYSKSFQELAIAQAQYAAEAGYQVKK</sequence>
<proteinExistence type="predicted"/>
<protein>
    <recommendedName>
        <fullName evidence="3">Lipoprotein</fullName>
    </recommendedName>
</protein>